<dbReference type="RefSeq" id="WP_207682405.1">
    <property type="nucleotide sequence ID" value="NZ_CP061800.1"/>
</dbReference>
<dbReference type="Pfam" id="PF04365">
    <property type="entry name" value="BrnT_toxin"/>
    <property type="match status" value="1"/>
</dbReference>
<reference evidence="1" key="1">
    <citation type="journal article" date="2021" name="Microb. Physiol.">
        <title>Proteogenomic Insights into the Physiology of Marine, Sulfate-Reducing, Filamentous Desulfonema limicola and Desulfonema magnum.</title>
        <authorList>
            <person name="Schnaars V."/>
            <person name="Wohlbrand L."/>
            <person name="Scheve S."/>
            <person name="Hinrichs C."/>
            <person name="Reinhardt R."/>
            <person name="Rabus R."/>
        </authorList>
    </citation>
    <scope>NUCLEOTIDE SEQUENCE</scope>
    <source>
        <strain evidence="1">4be13</strain>
    </source>
</reference>
<dbReference type="AlphaFoldDB" id="A0A975BKF8"/>
<dbReference type="InterPro" id="IPR038573">
    <property type="entry name" value="BrnT_sf"/>
</dbReference>
<dbReference type="InterPro" id="IPR007460">
    <property type="entry name" value="BrnT_toxin"/>
</dbReference>
<sequence>MDIGFVWDETKYKAVIKKHNVRFYEVVSAFDDPEGYEVSDPAGHEDRWLWVGQTHQYRVLTVICTEEELPLYRIVTASDAEGRWPDEYRRRQGV</sequence>
<evidence type="ECO:0000313" key="2">
    <source>
        <dbReference type="Proteomes" id="UP000663722"/>
    </source>
</evidence>
<dbReference type="EMBL" id="CP061800">
    <property type="protein sequence ID" value="QTA87038.1"/>
    <property type="molecule type" value="Genomic_DNA"/>
</dbReference>
<proteinExistence type="predicted"/>
<dbReference type="KEGG" id="dmm:dnm_030650"/>
<keyword evidence="2" id="KW-1185">Reference proteome</keyword>
<dbReference type="Proteomes" id="UP000663722">
    <property type="component" value="Chromosome"/>
</dbReference>
<name>A0A975BKF8_9BACT</name>
<evidence type="ECO:0000313" key="1">
    <source>
        <dbReference type="EMBL" id="QTA87038.1"/>
    </source>
</evidence>
<organism evidence="1 2">
    <name type="scientific">Desulfonema magnum</name>
    <dbReference type="NCBI Taxonomy" id="45655"/>
    <lineage>
        <taxon>Bacteria</taxon>
        <taxon>Pseudomonadati</taxon>
        <taxon>Thermodesulfobacteriota</taxon>
        <taxon>Desulfobacteria</taxon>
        <taxon>Desulfobacterales</taxon>
        <taxon>Desulfococcaceae</taxon>
        <taxon>Desulfonema</taxon>
    </lineage>
</organism>
<dbReference type="Gene3D" id="3.10.450.530">
    <property type="entry name" value="Ribonuclease toxin, BrnT, of type II toxin-antitoxin system"/>
    <property type="match status" value="1"/>
</dbReference>
<protein>
    <submittedName>
        <fullName evidence="1">Toxin-antitoxin system, toxin component, type II BrnT</fullName>
    </submittedName>
</protein>
<accession>A0A975BKF8</accession>
<gene>
    <name evidence="1" type="ORF">dnm_030650</name>
</gene>